<sequence length="79" mass="9473">MSTSTPLNKRIRKFLAELNKRQLVPVRCGECRYRDHCRIYRITPQRLQFLRRSLTLINSPKQKMKIIPIIFFSNQPLSN</sequence>
<gene>
    <name evidence="1" type="ORF">MJO28_003859</name>
</gene>
<proteinExistence type="predicted"/>
<comment type="caution">
    <text evidence="1">The sequence shown here is derived from an EMBL/GenBank/DDBJ whole genome shotgun (WGS) entry which is preliminary data.</text>
</comment>
<keyword evidence="2" id="KW-1185">Reference proteome</keyword>
<protein>
    <submittedName>
        <fullName evidence="1">Uncharacterized protein</fullName>
    </submittedName>
</protein>
<reference evidence="2" key="1">
    <citation type="journal article" date="2018" name="BMC Genomics">
        <title>Genomic insights into host adaptation between the wheat stripe rust pathogen (Puccinia striiformis f. sp. tritici) and the barley stripe rust pathogen (Puccinia striiformis f. sp. hordei).</title>
        <authorList>
            <person name="Xia C."/>
            <person name="Wang M."/>
            <person name="Yin C."/>
            <person name="Cornejo O.E."/>
            <person name="Hulbert S.H."/>
            <person name="Chen X."/>
        </authorList>
    </citation>
    <scope>NUCLEOTIDE SEQUENCE [LARGE SCALE GENOMIC DNA]</scope>
    <source>
        <strain evidence="2">93-210</strain>
    </source>
</reference>
<accession>A0ACC0EMB0</accession>
<dbReference type="EMBL" id="CM045868">
    <property type="protein sequence ID" value="KAI7956764.1"/>
    <property type="molecule type" value="Genomic_DNA"/>
</dbReference>
<dbReference type="Proteomes" id="UP001060170">
    <property type="component" value="Chromosome 4"/>
</dbReference>
<organism evidence="1 2">
    <name type="scientific">Puccinia striiformis f. sp. tritici</name>
    <dbReference type="NCBI Taxonomy" id="168172"/>
    <lineage>
        <taxon>Eukaryota</taxon>
        <taxon>Fungi</taxon>
        <taxon>Dikarya</taxon>
        <taxon>Basidiomycota</taxon>
        <taxon>Pucciniomycotina</taxon>
        <taxon>Pucciniomycetes</taxon>
        <taxon>Pucciniales</taxon>
        <taxon>Pucciniaceae</taxon>
        <taxon>Puccinia</taxon>
    </lineage>
</organism>
<evidence type="ECO:0000313" key="1">
    <source>
        <dbReference type="EMBL" id="KAI7956764.1"/>
    </source>
</evidence>
<reference evidence="1 2" key="3">
    <citation type="journal article" date="2022" name="Microbiol. Spectr.">
        <title>Folding features and dynamics of 3D genome architecture in plant fungal pathogens.</title>
        <authorList>
            <person name="Xia C."/>
        </authorList>
    </citation>
    <scope>NUCLEOTIDE SEQUENCE [LARGE SCALE GENOMIC DNA]</scope>
    <source>
        <strain evidence="1 2">93-210</strain>
    </source>
</reference>
<evidence type="ECO:0000313" key="2">
    <source>
        <dbReference type="Proteomes" id="UP001060170"/>
    </source>
</evidence>
<name>A0ACC0EMB0_9BASI</name>
<reference evidence="2" key="2">
    <citation type="journal article" date="2018" name="Mol. Plant Microbe Interact.">
        <title>Genome sequence resources for the wheat stripe rust pathogen (Puccinia striiformis f. sp. tritici) and the barley stripe rust pathogen (Puccinia striiformis f. sp. hordei).</title>
        <authorList>
            <person name="Xia C."/>
            <person name="Wang M."/>
            <person name="Yin C."/>
            <person name="Cornejo O.E."/>
            <person name="Hulbert S.H."/>
            <person name="Chen X."/>
        </authorList>
    </citation>
    <scope>NUCLEOTIDE SEQUENCE [LARGE SCALE GENOMIC DNA]</scope>
    <source>
        <strain evidence="2">93-210</strain>
    </source>
</reference>